<evidence type="ECO:0000259" key="9">
    <source>
        <dbReference type="Pfam" id="PF00125"/>
    </source>
</evidence>
<dbReference type="Pfam" id="PF00125">
    <property type="entry name" value="Histone"/>
    <property type="match status" value="1"/>
</dbReference>
<evidence type="ECO:0000256" key="4">
    <source>
        <dbReference type="ARBA" id="ARBA00022871"/>
    </source>
</evidence>
<keyword evidence="3" id="KW-0221">Differentiation</keyword>
<comment type="similarity">
    <text evidence="2 8">Belongs to the histone H2A family.</text>
</comment>
<protein>
    <recommendedName>
        <fullName evidence="8">Histone H2A</fullName>
    </recommendedName>
</protein>
<accession>A0A6G1ARD4</accession>
<keyword evidence="6 8" id="KW-0539">Nucleus</keyword>
<comment type="subcellular location">
    <subcellularLocation>
        <location evidence="1 8">Nucleus</location>
    </subcellularLocation>
</comment>
<dbReference type="SUPFAM" id="SSF47113">
    <property type="entry name" value="Histone-fold"/>
    <property type="match status" value="1"/>
</dbReference>
<dbReference type="PRINTS" id="PR00620">
    <property type="entry name" value="HISTONEH2A"/>
</dbReference>
<dbReference type="AlphaFoldDB" id="A0A6G1ARD4"/>
<dbReference type="GO" id="GO:0005721">
    <property type="term" value="C:pericentric heterochromatin"/>
    <property type="evidence" value="ECO:0007669"/>
    <property type="project" value="UniProtKB-ARBA"/>
</dbReference>
<dbReference type="GO" id="GO:0030154">
    <property type="term" value="P:cell differentiation"/>
    <property type="evidence" value="ECO:0007669"/>
    <property type="project" value="UniProtKB-KW"/>
</dbReference>
<dbReference type="SMART" id="SM00414">
    <property type="entry name" value="H2A"/>
    <property type="match status" value="1"/>
</dbReference>
<dbReference type="GO" id="GO:0005634">
    <property type="term" value="C:nucleus"/>
    <property type="evidence" value="ECO:0007669"/>
    <property type="project" value="UniProtKB-SubCell"/>
</dbReference>
<dbReference type="InterPro" id="IPR007125">
    <property type="entry name" value="H2A/H2B/H3"/>
</dbReference>
<evidence type="ECO:0000256" key="2">
    <source>
        <dbReference type="ARBA" id="ARBA00010691"/>
    </source>
</evidence>
<dbReference type="FunFam" id="1.10.20.10:FF:000095">
    <property type="entry name" value="Histone H2A"/>
    <property type="match status" value="1"/>
</dbReference>
<evidence type="ECO:0000256" key="5">
    <source>
        <dbReference type="ARBA" id="ARBA00023125"/>
    </source>
</evidence>
<keyword evidence="11" id="KW-1185">Reference proteome</keyword>
<dbReference type="PANTHER" id="PTHR23430">
    <property type="entry name" value="HISTONE H2A"/>
    <property type="match status" value="1"/>
</dbReference>
<dbReference type="GO" id="GO:0046982">
    <property type="term" value="F:protein heterodimerization activity"/>
    <property type="evidence" value="ECO:0007669"/>
    <property type="project" value="InterPro"/>
</dbReference>
<comment type="subunit">
    <text evidence="8">The nucleosome is a histone octamer containing two molecules each of H2A, H2B, H3 and H4 assembled in one H3-H4 heterotetramer and two H2A-H2B heterodimers. The octamer wraps approximately 147 bp of DNA.</text>
</comment>
<evidence type="ECO:0000256" key="3">
    <source>
        <dbReference type="ARBA" id="ARBA00022782"/>
    </source>
</evidence>
<reference evidence="10 11" key="1">
    <citation type="submission" date="2019-11" db="EMBL/GenBank/DDBJ databases">
        <authorList>
            <person name="Yang C."/>
            <person name="Li F."/>
        </authorList>
    </citation>
    <scope>NUCLEOTIDE SEQUENCE [LARGE SCALE GENOMIC DNA]</scope>
    <source>
        <strain evidence="10">KB4526</strain>
        <tissue evidence="10">Muscle</tissue>
    </source>
</reference>
<sequence length="110" mass="12689">RRGRRNSSRGRRRALSRSRRAELQFPVSRVERLLREGCYAQRLSRATPVFLAGVLEYLTSNILDLAGKEALSNHKMRITPEHVQRALGNNQHLSRLLEENVSSWVIQTPQ</sequence>
<dbReference type="Gene3D" id="1.10.20.10">
    <property type="entry name" value="Histone, subunit A"/>
    <property type="match status" value="1"/>
</dbReference>
<dbReference type="CDD" id="cd00074">
    <property type="entry name" value="HFD_H2A"/>
    <property type="match status" value="1"/>
</dbReference>
<comment type="caution">
    <text evidence="10">The sequence shown here is derived from an EMBL/GenBank/DDBJ whole genome shotgun (WGS) entry which is preliminary data.</text>
</comment>
<evidence type="ECO:0000256" key="1">
    <source>
        <dbReference type="ARBA" id="ARBA00004123"/>
    </source>
</evidence>
<dbReference type="GO" id="GO:0030527">
    <property type="term" value="F:structural constituent of chromatin"/>
    <property type="evidence" value="ECO:0007669"/>
    <property type="project" value="InterPro"/>
</dbReference>
<evidence type="ECO:0000256" key="8">
    <source>
        <dbReference type="RuleBase" id="RU003767"/>
    </source>
</evidence>
<gene>
    <name evidence="10" type="primary">H2afb1_2</name>
    <name evidence="10" type="ORF">FOF47_R23026</name>
</gene>
<dbReference type="EMBL" id="VOAJ01004070">
    <property type="protein sequence ID" value="KAF0878151.1"/>
    <property type="molecule type" value="Genomic_DNA"/>
</dbReference>
<dbReference type="GO" id="GO:0000786">
    <property type="term" value="C:nucleosome"/>
    <property type="evidence" value="ECO:0007669"/>
    <property type="project" value="UniProtKB-KW"/>
</dbReference>
<evidence type="ECO:0000313" key="10">
    <source>
        <dbReference type="EMBL" id="KAF0878151.1"/>
    </source>
</evidence>
<dbReference type="GO" id="GO:0003677">
    <property type="term" value="F:DNA binding"/>
    <property type="evidence" value="ECO:0007669"/>
    <property type="project" value="UniProtKB-KW"/>
</dbReference>
<keyword evidence="8" id="KW-0158">Chromosome</keyword>
<feature type="non-terminal residue" evidence="10">
    <location>
        <position position="1"/>
    </location>
</feature>
<proteinExistence type="inferred from homology"/>
<dbReference type="Proteomes" id="UP000475037">
    <property type="component" value="Unassembled WGS sequence"/>
</dbReference>
<keyword evidence="7 8" id="KW-0544">Nucleosome core</keyword>
<dbReference type="InterPro" id="IPR002119">
    <property type="entry name" value="Histone_H2A"/>
</dbReference>
<organism evidence="10 11">
    <name type="scientific">Crocuta crocuta</name>
    <name type="common">Spotted hyena</name>
    <dbReference type="NCBI Taxonomy" id="9678"/>
    <lineage>
        <taxon>Eukaryota</taxon>
        <taxon>Metazoa</taxon>
        <taxon>Chordata</taxon>
        <taxon>Craniata</taxon>
        <taxon>Vertebrata</taxon>
        <taxon>Euteleostomi</taxon>
        <taxon>Mammalia</taxon>
        <taxon>Eutheria</taxon>
        <taxon>Laurasiatheria</taxon>
        <taxon>Carnivora</taxon>
        <taxon>Feliformia</taxon>
        <taxon>Hyaenidae</taxon>
        <taxon>Crocuta</taxon>
    </lineage>
</organism>
<keyword evidence="4" id="KW-0744">Spermatogenesis</keyword>
<evidence type="ECO:0000313" key="11">
    <source>
        <dbReference type="Proteomes" id="UP000475037"/>
    </source>
</evidence>
<dbReference type="GO" id="GO:0007283">
    <property type="term" value="P:spermatogenesis"/>
    <property type="evidence" value="ECO:0007669"/>
    <property type="project" value="UniProtKB-KW"/>
</dbReference>
<name>A0A6G1ARD4_CROCR</name>
<dbReference type="InterPro" id="IPR009072">
    <property type="entry name" value="Histone-fold"/>
</dbReference>
<feature type="non-terminal residue" evidence="10">
    <location>
        <position position="110"/>
    </location>
</feature>
<keyword evidence="5 8" id="KW-0238">DNA-binding</keyword>
<evidence type="ECO:0000256" key="7">
    <source>
        <dbReference type="ARBA" id="ARBA00023269"/>
    </source>
</evidence>
<feature type="domain" description="Core Histone H2A/H2B/H3" evidence="9">
    <location>
        <begin position="7"/>
        <end position="87"/>
    </location>
</feature>
<evidence type="ECO:0000256" key="6">
    <source>
        <dbReference type="ARBA" id="ARBA00023242"/>
    </source>
</evidence>